<organism evidence="4 5">
    <name type="scientific">Fulvimarina uroteuthidis</name>
    <dbReference type="NCBI Taxonomy" id="3098149"/>
    <lineage>
        <taxon>Bacteria</taxon>
        <taxon>Pseudomonadati</taxon>
        <taxon>Pseudomonadota</taxon>
        <taxon>Alphaproteobacteria</taxon>
        <taxon>Hyphomicrobiales</taxon>
        <taxon>Aurantimonadaceae</taxon>
        <taxon>Fulvimarina</taxon>
    </lineage>
</organism>
<keyword evidence="5" id="KW-1185">Reference proteome</keyword>
<dbReference type="RefSeq" id="WP_322188397.1">
    <property type="nucleotide sequence ID" value="NZ_JAXLPB010000005.1"/>
</dbReference>
<dbReference type="PANTHER" id="PTHR43877:SF2">
    <property type="entry name" value="AMINOALKYLPHOSPHONATE N-ACETYLTRANSFERASE-RELATED"/>
    <property type="match status" value="1"/>
</dbReference>
<sequence>MYFVRTAMERDLPAISKLLEETWHATYDAIYGAARVSELTRAFHSVDAMKPRINRPSSEFIVADNGERLGGVAFAASSDADRALVVLHQLYVLPAEQRSGIGAEMLGEIMNAFPDGRRIRCEVEPANAGAVAFYEAHGFAAISTATAMDGADDGIEVSVYERPLG</sequence>
<evidence type="ECO:0000259" key="3">
    <source>
        <dbReference type="PROSITE" id="PS51186"/>
    </source>
</evidence>
<feature type="domain" description="N-acetyltransferase" evidence="3">
    <location>
        <begin position="2"/>
        <end position="162"/>
    </location>
</feature>
<dbReference type="InterPro" id="IPR000182">
    <property type="entry name" value="GNAT_dom"/>
</dbReference>
<name>A0ABU5I8Q2_9HYPH</name>
<dbReference type="CDD" id="cd04301">
    <property type="entry name" value="NAT_SF"/>
    <property type="match status" value="1"/>
</dbReference>
<dbReference type="Gene3D" id="3.40.630.30">
    <property type="match status" value="1"/>
</dbReference>
<keyword evidence="2" id="KW-0012">Acyltransferase</keyword>
<dbReference type="SUPFAM" id="SSF55729">
    <property type="entry name" value="Acyl-CoA N-acyltransferases (Nat)"/>
    <property type="match status" value="1"/>
</dbReference>
<evidence type="ECO:0000313" key="5">
    <source>
        <dbReference type="Proteomes" id="UP001294412"/>
    </source>
</evidence>
<dbReference type="Proteomes" id="UP001294412">
    <property type="component" value="Unassembled WGS sequence"/>
</dbReference>
<dbReference type="PROSITE" id="PS51186">
    <property type="entry name" value="GNAT"/>
    <property type="match status" value="1"/>
</dbReference>
<proteinExistence type="predicted"/>
<dbReference type="PANTHER" id="PTHR43877">
    <property type="entry name" value="AMINOALKYLPHOSPHONATE N-ACETYLTRANSFERASE-RELATED-RELATED"/>
    <property type="match status" value="1"/>
</dbReference>
<gene>
    <name evidence="4" type="ORF">U0C82_16000</name>
</gene>
<evidence type="ECO:0000256" key="2">
    <source>
        <dbReference type="ARBA" id="ARBA00023315"/>
    </source>
</evidence>
<evidence type="ECO:0000256" key="1">
    <source>
        <dbReference type="ARBA" id="ARBA00022679"/>
    </source>
</evidence>
<accession>A0ABU5I8Q2</accession>
<dbReference type="EMBL" id="JAXLPB010000005">
    <property type="protein sequence ID" value="MDY8110646.1"/>
    <property type="molecule type" value="Genomic_DNA"/>
</dbReference>
<dbReference type="Pfam" id="PF13673">
    <property type="entry name" value="Acetyltransf_10"/>
    <property type="match status" value="1"/>
</dbReference>
<comment type="caution">
    <text evidence="4">The sequence shown here is derived from an EMBL/GenBank/DDBJ whole genome shotgun (WGS) entry which is preliminary data.</text>
</comment>
<dbReference type="InterPro" id="IPR016181">
    <property type="entry name" value="Acyl_CoA_acyltransferase"/>
</dbReference>
<protein>
    <submittedName>
        <fullName evidence="4">GNAT family N-acetyltransferase</fullName>
    </submittedName>
</protein>
<keyword evidence="1" id="KW-0808">Transferase</keyword>
<evidence type="ECO:0000313" key="4">
    <source>
        <dbReference type="EMBL" id="MDY8110646.1"/>
    </source>
</evidence>
<dbReference type="InterPro" id="IPR050832">
    <property type="entry name" value="Bact_Acetyltransf"/>
</dbReference>
<reference evidence="4 5" key="1">
    <citation type="submission" date="2023-12" db="EMBL/GenBank/DDBJ databases">
        <title>Description of Novel Strain Fulvimarina sp. 2208YS6-2-32 isolated from Uroteuthis (Photololigo) edulis.</title>
        <authorList>
            <person name="Park J.-S."/>
        </authorList>
    </citation>
    <scope>NUCLEOTIDE SEQUENCE [LARGE SCALE GENOMIC DNA]</scope>
    <source>
        <strain evidence="4 5">2208YS6-2-32</strain>
    </source>
</reference>